<reference evidence="2" key="1">
    <citation type="submission" date="2021-12" db="EMBL/GenBank/DDBJ databases">
        <authorList>
            <person name="Veyrier F.J."/>
        </authorList>
    </citation>
    <scope>NUCLEOTIDE SEQUENCE</scope>
    <source>
        <strain evidence="2">SAG 1488-6</strain>
    </source>
</reference>
<organism evidence="2 3">
    <name type="scientific">Vitreoscilla stercoraria</name>
    <dbReference type="NCBI Taxonomy" id="61"/>
    <lineage>
        <taxon>Bacteria</taxon>
        <taxon>Pseudomonadati</taxon>
        <taxon>Pseudomonadota</taxon>
        <taxon>Betaproteobacteria</taxon>
        <taxon>Neisseriales</taxon>
        <taxon>Neisseriaceae</taxon>
        <taxon>Vitreoscilla</taxon>
    </lineage>
</organism>
<evidence type="ECO:0008006" key="4">
    <source>
        <dbReference type="Google" id="ProtNLM"/>
    </source>
</evidence>
<evidence type="ECO:0000313" key="3">
    <source>
        <dbReference type="Proteomes" id="UP000832034"/>
    </source>
</evidence>
<proteinExistence type="predicted"/>
<feature type="transmembrane region" description="Helical" evidence="1">
    <location>
        <begin position="12"/>
        <end position="30"/>
    </location>
</feature>
<name>A0ABY4EDS6_VITST</name>
<sequence>MPPLHLQPKPSWQCAVALVVLHMVLIWVLVWQWSAWPLYVAVLGVLLSAMISFYQWRRSAAYRLLIAPDGSVHLQWQQQTPIKVMRITGGIISRYLLVVVWQDAQKRRYQTALWPDSVSQKEFKMAFVWLRWQPVPKEESKQ</sequence>
<keyword evidence="1" id="KW-0812">Transmembrane</keyword>
<dbReference type="Proteomes" id="UP000832034">
    <property type="component" value="Chromosome"/>
</dbReference>
<feature type="transmembrane region" description="Helical" evidence="1">
    <location>
        <begin position="36"/>
        <end position="56"/>
    </location>
</feature>
<dbReference type="RefSeq" id="WP_019958798.1">
    <property type="nucleotide sequence ID" value="NZ_CP091512.1"/>
</dbReference>
<reference evidence="2" key="2">
    <citation type="journal article" date="2022" name="Res Sq">
        <title>Evolution of multicellular longitudinally dividing oral cavity symbionts (Neisseriaceae).</title>
        <authorList>
            <person name="Nyongesa S."/>
            <person name="Weber P."/>
            <person name="Bernet E."/>
            <person name="Pullido F."/>
            <person name="Nieckarz M."/>
            <person name="Delaby M."/>
            <person name="Nieves C."/>
            <person name="Viehboeck T."/>
            <person name="Krause N."/>
            <person name="Rivera-Millot A."/>
            <person name="Nakamura A."/>
            <person name="Vischer N."/>
            <person name="VanNieuwenhze M."/>
            <person name="Brun Y."/>
            <person name="Cava F."/>
            <person name="Bulgheresi S."/>
            <person name="Veyrier F."/>
        </authorList>
    </citation>
    <scope>NUCLEOTIDE SEQUENCE</scope>
    <source>
        <strain evidence="2">SAG 1488-6</strain>
    </source>
</reference>
<protein>
    <recommendedName>
        <fullName evidence="4">Toxin CptA</fullName>
    </recommendedName>
</protein>
<dbReference type="Pfam" id="PF07254">
    <property type="entry name" value="Cpta_toxin"/>
    <property type="match status" value="1"/>
</dbReference>
<accession>A0ABY4EDS6</accession>
<dbReference type="InterPro" id="IPR009883">
    <property type="entry name" value="YgfX"/>
</dbReference>
<keyword evidence="1" id="KW-0472">Membrane</keyword>
<keyword evidence="1" id="KW-1133">Transmembrane helix</keyword>
<gene>
    <name evidence="2" type="ORF">LVJ81_03410</name>
</gene>
<dbReference type="EMBL" id="CP091512">
    <property type="protein sequence ID" value="UOO93090.1"/>
    <property type="molecule type" value="Genomic_DNA"/>
</dbReference>
<keyword evidence="3" id="KW-1185">Reference proteome</keyword>
<evidence type="ECO:0000256" key="1">
    <source>
        <dbReference type="SAM" id="Phobius"/>
    </source>
</evidence>
<evidence type="ECO:0000313" key="2">
    <source>
        <dbReference type="EMBL" id="UOO93090.1"/>
    </source>
</evidence>